<reference evidence="12 13" key="1">
    <citation type="submission" date="2020-08" db="EMBL/GenBank/DDBJ databases">
        <title>Genomic Encyclopedia of Type Strains, Phase III (KMG-III): the genomes of soil and plant-associated and newly described type strains.</title>
        <authorList>
            <person name="Whitman W."/>
        </authorList>
    </citation>
    <scope>NUCLEOTIDE SEQUENCE [LARGE SCALE GENOMIC DNA]</scope>
    <source>
        <strain evidence="12 13">CECT 5862</strain>
    </source>
</reference>
<evidence type="ECO:0000256" key="3">
    <source>
        <dbReference type="ARBA" id="ARBA00022475"/>
    </source>
</evidence>
<evidence type="ECO:0000256" key="9">
    <source>
        <dbReference type="SAM" id="Phobius"/>
    </source>
</evidence>
<evidence type="ECO:0000256" key="4">
    <source>
        <dbReference type="ARBA" id="ARBA00022692"/>
    </source>
</evidence>
<dbReference type="Gene3D" id="1.20.1560.10">
    <property type="entry name" value="ABC transporter type 1, transmembrane domain"/>
    <property type="match status" value="1"/>
</dbReference>
<keyword evidence="3" id="KW-1003">Cell membrane</keyword>
<dbReference type="AlphaFoldDB" id="A0A7W5ASZ5"/>
<feature type="transmembrane region" description="Helical" evidence="9">
    <location>
        <begin position="283"/>
        <end position="304"/>
    </location>
</feature>
<dbReference type="InterPro" id="IPR011527">
    <property type="entry name" value="ABC1_TM_dom"/>
</dbReference>
<dbReference type="SUPFAM" id="SSF52540">
    <property type="entry name" value="P-loop containing nucleoside triphosphate hydrolases"/>
    <property type="match status" value="1"/>
</dbReference>
<dbReference type="PROSITE" id="PS00211">
    <property type="entry name" value="ABC_TRANSPORTER_1"/>
    <property type="match status" value="1"/>
</dbReference>
<name>A0A7W5ASZ5_9BACL</name>
<dbReference type="Gene3D" id="3.40.50.300">
    <property type="entry name" value="P-loop containing nucleotide triphosphate hydrolases"/>
    <property type="match status" value="1"/>
</dbReference>
<feature type="transmembrane region" description="Helical" evidence="9">
    <location>
        <begin position="27"/>
        <end position="49"/>
    </location>
</feature>
<evidence type="ECO:0000256" key="1">
    <source>
        <dbReference type="ARBA" id="ARBA00004651"/>
    </source>
</evidence>
<dbReference type="Pfam" id="PF00664">
    <property type="entry name" value="ABC_membrane"/>
    <property type="match status" value="1"/>
</dbReference>
<protein>
    <submittedName>
        <fullName evidence="12">ATP-binding cassette subfamily B protein AbcA/BmrA</fullName>
    </submittedName>
</protein>
<dbReference type="EMBL" id="JACHXK010000001">
    <property type="protein sequence ID" value="MBB3107979.1"/>
    <property type="molecule type" value="Genomic_DNA"/>
</dbReference>
<dbReference type="GO" id="GO:0005886">
    <property type="term" value="C:plasma membrane"/>
    <property type="evidence" value="ECO:0007669"/>
    <property type="project" value="UniProtKB-SubCell"/>
</dbReference>
<keyword evidence="8 9" id="KW-0472">Membrane</keyword>
<dbReference type="PANTHER" id="PTHR43394">
    <property type="entry name" value="ATP-DEPENDENT PERMEASE MDL1, MITOCHONDRIAL"/>
    <property type="match status" value="1"/>
</dbReference>
<dbReference type="GO" id="GO:0016887">
    <property type="term" value="F:ATP hydrolysis activity"/>
    <property type="evidence" value="ECO:0007669"/>
    <property type="project" value="InterPro"/>
</dbReference>
<dbReference type="SUPFAM" id="SSF90123">
    <property type="entry name" value="ABC transporter transmembrane region"/>
    <property type="match status" value="1"/>
</dbReference>
<dbReference type="Pfam" id="PF00005">
    <property type="entry name" value="ABC_tran"/>
    <property type="match status" value="1"/>
</dbReference>
<dbReference type="GO" id="GO:0015421">
    <property type="term" value="F:ABC-type oligopeptide transporter activity"/>
    <property type="evidence" value="ECO:0007669"/>
    <property type="project" value="TreeGrafter"/>
</dbReference>
<evidence type="ECO:0000256" key="6">
    <source>
        <dbReference type="ARBA" id="ARBA00022840"/>
    </source>
</evidence>
<gene>
    <name evidence="12" type="ORF">FHS18_000007</name>
</gene>
<keyword evidence="7 9" id="KW-1133">Transmembrane helix</keyword>
<evidence type="ECO:0000256" key="7">
    <source>
        <dbReference type="ARBA" id="ARBA00022989"/>
    </source>
</evidence>
<evidence type="ECO:0000313" key="12">
    <source>
        <dbReference type="EMBL" id="MBB3107979.1"/>
    </source>
</evidence>
<organism evidence="12 13">
    <name type="scientific">Paenibacillus phyllosphaerae</name>
    <dbReference type="NCBI Taxonomy" id="274593"/>
    <lineage>
        <taxon>Bacteria</taxon>
        <taxon>Bacillati</taxon>
        <taxon>Bacillota</taxon>
        <taxon>Bacilli</taxon>
        <taxon>Bacillales</taxon>
        <taxon>Paenibacillaceae</taxon>
        <taxon>Paenibacillus</taxon>
    </lineage>
</organism>
<dbReference type="InterPro" id="IPR039421">
    <property type="entry name" value="Type_1_exporter"/>
</dbReference>
<dbReference type="PROSITE" id="PS50929">
    <property type="entry name" value="ABC_TM1F"/>
    <property type="match status" value="1"/>
</dbReference>
<feature type="transmembrane region" description="Helical" evidence="9">
    <location>
        <begin position="145"/>
        <end position="163"/>
    </location>
</feature>
<dbReference type="PANTHER" id="PTHR43394:SF1">
    <property type="entry name" value="ATP-BINDING CASSETTE SUB-FAMILY B MEMBER 10, MITOCHONDRIAL"/>
    <property type="match status" value="1"/>
</dbReference>
<dbReference type="InterPro" id="IPR017871">
    <property type="entry name" value="ABC_transporter-like_CS"/>
</dbReference>
<accession>A0A7W5ASZ5</accession>
<dbReference type="SMART" id="SM00382">
    <property type="entry name" value="AAA"/>
    <property type="match status" value="1"/>
</dbReference>
<feature type="domain" description="ABC transmembrane type-1" evidence="11">
    <location>
        <begin position="31"/>
        <end position="311"/>
    </location>
</feature>
<evidence type="ECO:0000256" key="2">
    <source>
        <dbReference type="ARBA" id="ARBA00022448"/>
    </source>
</evidence>
<evidence type="ECO:0000256" key="5">
    <source>
        <dbReference type="ARBA" id="ARBA00022741"/>
    </source>
</evidence>
<keyword evidence="13" id="KW-1185">Reference proteome</keyword>
<dbReference type="InterPro" id="IPR027417">
    <property type="entry name" value="P-loop_NTPase"/>
</dbReference>
<proteinExistence type="predicted"/>
<keyword evidence="2" id="KW-0813">Transport</keyword>
<keyword evidence="6 12" id="KW-0067">ATP-binding</keyword>
<dbReference type="Proteomes" id="UP000570361">
    <property type="component" value="Unassembled WGS sequence"/>
</dbReference>
<feature type="transmembrane region" description="Helical" evidence="9">
    <location>
        <begin position="69"/>
        <end position="90"/>
    </location>
</feature>
<dbReference type="FunFam" id="3.40.50.300:FF:000221">
    <property type="entry name" value="Multidrug ABC transporter ATP-binding protein"/>
    <property type="match status" value="1"/>
</dbReference>
<dbReference type="CDD" id="cd07346">
    <property type="entry name" value="ABC_6TM_exporters"/>
    <property type="match status" value="1"/>
</dbReference>
<feature type="transmembrane region" description="Helical" evidence="9">
    <location>
        <begin position="251"/>
        <end position="271"/>
    </location>
</feature>
<comment type="subcellular location">
    <subcellularLocation>
        <location evidence="1">Cell membrane</location>
        <topology evidence="1">Multi-pass membrane protein</topology>
    </subcellularLocation>
</comment>
<evidence type="ECO:0000259" key="11">
    <source>
        <dbReference type="PROSITE" id="PS50929"/>
    </source>
</evidence>
<feature type="transmembrane region" description="Helical" evidence="9">
    <location>
        <begin position="169"/>
        <end position="187"/>
    </location>
</feature>
<dbReference type="InterPro" id="IPR003593">
    <property type="entry name" value="AAA+_ATPase"/>
</dbReference>
<sequence>MSMHEEEHRYSPYRVIVRLLRLGKPYLVLYILIAVAILVEVGLSIAYANTFQLIVSGVVSDEYPALVRSILIMSVIVVSMSAVFMARGYLGARLDNDSRLKLQDEMLRKVSRVRLDSLDKLHTSDKIARILESASIAQAGINNRLIGFIADAAKVVALLVYLSSLSARLTAGSIIVSALIPLMLLPISRYSRRWFDQQNRLSAEKDGIVQEAVQGGEVVRSYRLQKDMNERFANKVSEFVRVRLRTLSIESFTGSLTAIVPFLSVVYILGYGGLLVSRNEMEVGAVAAFLAASNLLTGPIYNLFGTWNALQWSISQAKRVFELMDLPEEPSGSGVAEEPKHDGVNLESAGFRMEKVVFRYSDEDLDVVRGVSLSLEEGRIAAIVGPSGSGKSTMLKLFMKDYEPSSGRIWWNGIDCSLMDNKQWRKKLALVSQTPFLFHGTVYDNIHYGNREASELEVIEAAKMANIHDVIMRLPDGYHTRIGERGATLSGGERQRITIARAFLRNPDILLLDEPTSALDNENQAAIQQAINRLMKGKTCVIVAHRLSTIIHADKIIFMKDGAVVEAGTHEELMLLGGHYYEMYQMNRTNEQSEWEVAT</sequence>
<evidence type="ECO:0000256" key="8">
    <source>
        <dbReference type="ARBA" id="ARBA00023136"/>
    </source>
</evidence>
<feature type="domain" description="ABC transporter" evidence="10">
    <location>
        <begin position="351"/>
        <end position="586"/>
    </location>
</feature>
<dbReference type="PROSITE" id="PS50893">
    <property type="entry name" value="ABC_TRANSPORTER_2"/>
    <property type="match status" value="1"/>
</dbReference>
<evidence type="ECO:0000259" key="10">
    <source>
        <dbReference type="PROSITE" id="PS50893"/>
    </source>
</evidence>
<dbReference type="GO" id="GO:0005524">
    <property type="term" value="F:ATP binding"/>
    <property type="evidence" value="ECO:0007669"/>
    <property type="project" value="UniProtKB-KW"/>
</dbReference>
<dbReference type="InterPro" id="IPR003439">
    <property type="entry name" value="ABC_transporter-like_ATP-bd"/>
</dbReference>
<dbReference type="InterPro" id="IPR036640">
    <property type="entry name" value="ABC1_TM_sf"/>
</dbReference>
<evidence type="ECO:0000313" key="13">
    <source>
        <dbReference type="Proteomes" id="UP000570361"/>
    </source>
</evidence>
<keyword evidence="4 9" id="KW-0812">Transmembrane</keyword>
<keyword evidence="5" id="KW-0547">Nucleotide-binding</keyword>
<comment type="caution">
    <text evidence="12">The sequence shown here is derived from an EMBL/GenBank/DDBJ whole genome shotgun (WGS) entry which is preliminary data.</text>
</comment>